<evidence type="ECO:0000256" key="5">
    <source>
        <dbReference type="ARBA" id="ARBA00023002"/>
    </source>
</evidence>
<dbReference type="GO" id="GO:0005829">
    <property type="term" value="C:cytosol"/>
    <property type="evidence" value="ECO:0007669"/>
    <property type="project" value="TreeGrafter"/>
</dbReference>
<dbReference type="InterPro" id="IPR004099">
    <property type="entry name" value="Pyr_nucl-diS_OxRdtase_dimer"/>
</dbReference>
<evidence type="ECO:0000256" key="7">
    <source>
        <dbReference type="ARBA" id="ARBA00023284"/>
    </source>
</evidence>
<dbReference type="Gene3D" id="3.50.50.60">
    <property type="entry name" value="FAD/NAD(P)-binding domain"/>
    <property type="match status" value="2"/>
</dbReference>
<protein>
    <recommendedName>
        <fullName evidence="11">Glutathione-disulfide reductase</fullName>
    </recommendedName>
</protein>
<keyword evidence="5" id="KW-0560">Oxidoreductase</keyword>
<dbReference type="GO" id="GO:0004362">
    <property type="term" value="F:glutathione-disulfide reductase (NADPH) activity"/>
    <property type="evidence" value="ECO:0007669"/>
    <property type="project" value="TreeGrafter"/>
</dbReference>
<dbReference type="Gene3D" id="3.30.390.30">
    <property type="match status" value="1"/>
</dbReference>
<evidence type="ECO:0008006" key="11">
    <source>
        <dbReference type="Google" id="ProtNLM"/>
    </source>
</evidence>
<keyword evidence="4" id="KW-0274">FAD</keyword>
<dbReference type="SUPFAM" id="SSF55424">
    <property type="entry name" value="FAD/NAD-linked reductases, dimerisation (C-terminal) domain"/>
    <property type="match status" value="1"/>
</dbReference>
<evidence type="ECO:0000256" key="6">
    <source>
        <dbReference type="ARBA" id="ARBA00023157"/>
    </source>
</evidence>
<sequence length="413" mass="44217">MFNAGSMQQFFHQAAGYGFELGSVDFKWSALKSKRDAYVKRLNGIYERNLDNSGVEFIVGDAKFTGAKEVTVGDKTYTADTILIAVGGKPVLPDVPGIEHAIESDGFFELEELPGKVAVIGSGYIAVELAGILKLLGAEVDLLIRGDRPLKTMDSSVTDMLVAEMKEEGVNFVKGEVASISEADGVKSLHLKDGGEMAGYDTVLFAVGRTPVTASLNLASAGVETTKGGHVVVDKLSRANADGVYAVGDVIGTGVDLTPTAIAAGRLLSDRLFGGVPEEQTIMDYDMVPTVVFSHPPLAVMGLTEEQAIEKHGADQVTIHKTTFVNMLYSREFLVEDQFQPKTFAKLVCIGPEQRVIGLHMIGLAVDEILQGFSVAIKMGATKADFDSAVAIHPTSSEELVTIPPWQAKYKIE</sequence>
<evidence type="ECO:0000256" key="3">
    <source>
        <dbReference type="ARBA" id="ARBA00022630"/>
    </source>
</evidence>
<evidence type="ECO:0000256" key="2">
    <source>
        <dbReference type="ARBA" id="ARBA00007532"/>
    </source>
</evidence>
<evidence type="ECO:0000256" key="1">
    <source>
        <dbReference type="ARBA" id="ARBA00001974"/>
    </source>
</evidence>
<dbReference type="InterPro" id="IPR036188">
    <property type="entry name" value="FAD/NAD-bd_sf"/>
</dbReference>
<dbReference type="InterPro" id="IPR023753">
    <property type="entry name" value="FAD/NAD-binding_dom"/>
</dbReference>
<dbReference type="GO" id="GO:0006749">
    <property type="term" value="P:glutathione metabolic process"/>
    <property type="evidence" value="ECO:0007669"/>
    <property type="project" value="TreeGrafter"/>
</dbReference>
<comment type="similarity">
    <text evidence="2">Belongs to the class-I pyridine nucleotide-disulfide oxidoreductase family.</text>
</comment>
<dbReference type="PANTHER" id="PTHR42737:SF2">
    <property type="entry name" value="GLUTATHIONE REDUCTASE"/>
    <property type="match status" value="1"/>
</dbReference>
<comment type="cofactor">
    <cofactor evidence="1">
        <name>FAD</name>
        <dbReference type="ChEBI" id="CHEBI:57692"/>
    </cofactor>
</comment>
<gene>
    <name evidence="10" type="ORF">HERI1096_LOCUS20340</name>
</gene>
<dbReference type="GO" id="GO:0034599">
    <property type="term" value="P:cellular response to oxidative stress"/>
    <property type="evidence" value="ECO:0007669"/>
    <property type="project" value="TreeGrafter"/>
</dbReference>
<dbReference type="AlphaFoldDB" id="A0A7S3AYT5"/>
<reference evidence="10" key="1">
    <citation type="submission" date="2021-01" db="EMBL/GenBank/DDBJ databases">
        <authorList>
            <person name="Corre E."/>
            <person name="Pelletier E."/>
            <person name="Niang G."/>
            <person name="Scheremetjew M."/>
            <person name="Finn R."/>
            <person name="Kale V."/>
            <person name="Holt S."/>
            <person name="Cochrane G."/>
            <person name="Meng A."/>
            <person name="Brown T."/>
            <person name="Cohen L."/>
        </authorList>
    </citation>
    <scope>NUCLEOTIDE SEQUENCE</scope>
    <source>
        <strain evidence="10">CCMP281</strain>
    </source>
</reference>
<feature type="domain" description="FAD/NAD(P)-binding" evidence="9">
    <location>
        <begin position="32"/>
        <end position="265"/>
    </location>
</feature>
<evidence type="ECO:0000259" key="8">
    <source>
        <dbReference type="Pfam" id="PF02852"/>
    </source>
</evidence>
<keyword evidence="6" id="KW-1015">Disulfide bond</keyword>
<dbReference type="PRINTS" id="PR00368">
    <property type="entry name" value="FADPNR"/>
</dbReference>
<dbReference type="GO" id="GO:0045454">
    <property type="term" value="P:cell redox homeostasis"/>
    <property type="evidence" value="ECO:0007669"/>
    <property type="project" value="InterPro"/>
</dbReference>
<organism evidence="10">
    <name type="scientific">Haptolina ericina</name>
    <dbReference type="NCBI Taxonomy" id="156174"/>
    <lineage>
        <taxon>Eukaryota</taxon>
        <taxon>Haptista</taxon>
        <taxon>Haptophyta</taxon>
        <taxon>Prymnesiophyceae</taxon>
        <taxon>Prymnesiales</taxon>
        <taxon>Prymnesiaceae</taxon>
        <taxon>Haptolina</taxon>
    </lineage>
</organism>
<name>A0A7S3AYT5_9EUKA</name>
<dbReference type="SUPFAM" id="SSF51905">
    <property type="entry name" value="FAD/NAD(P)-binding domain"/>
    <property type="match status" value="1"/>
</dbReference>
<dbReference type="InterPro" id="IPR046952">
    <property type="entry name" value="GSHR/TRXR-like"/>
</dbReference>
<feature type="domain" description="Pyridine nucleotide-disulphide oxidoreductase dimerisation" evidence="8">
    <location>
        <begin position="288"/>
        <end position="402"/>
    </location>
</feature>
<dbReference type="Pfam" id="PF02852">
    <property type="entry name" value="Pyr_redox_dim"/>
    <property type="match status" value="1"/>
</dbReference>
<dbReference type="GO" id="GO:0050660">
    <property type="term" value="F:flavin adenine dinucleotide binding"/>
    <property type="evidence" value="ECO:0007669"/>
    <property type="project" value="InterPro"/>
</dbReference>
<evidence type="ECO:0000259" key="9">
    <source>
        <dbReference type="Pfam" id="PF07992"/>
    </source>
</evidence>
<dbReference type="PANTHER" id="PTHR42737">
    <property type="entry name" value="GLUTATHIONE REDUCTASE"/>
    <property type="match status" value="1"/>
</dbReference>
<evidence type="ECO:0000313" key="10">
    <source>
        <dbReference type="EMBL" id="CAE0119639.1"/>
    </source>
</evidence>
<dbReference type="PRINTS" id="PR00411">
    <property type="entry name" value="PNDRDTASEI"/>
</dbReference>
<dbReference type="EMBL" id="HBHX01036606">
    <property type="protein sequence ID" value="CAE0119639.1"/>
    <property type="molecule type" value="Transcribed_RNA"/>
</dbReference>
<accession>A0A7S3AYT5</accession>
<proteinExistence type="inferred from homology"/>
<keyword evidence="7" id="KW-0676">Redox-active center</keyword>
<dbReference type="Pfam" id="PF07992">
    <property type="entry name" value="Pyr_redox_2"/>
    <property type="match status" value="1"/>
</dbReference>
<dbReference type="InterPro" id="IPR016156">
    <property type="entry name" value="FAD/NAD-linked_Rdtase_dimer_sf"/>
</dbReference>
<dbReference type="GO" id="GO:0005739">
    <property type="term" value="C:mitochondrion"/>
    <property type="evidence" value="ECO:0007669"/>
    <property type="project" value="TreeGrafter"/>
</dbReference>
<keyword evidence="3" id="KW-0285">Flavoprotein</keyword>
<evidence type="ECO:0000256" key="4">
    <source>
        <dbReference type="ARBA" id="ARBA00022827"/>
    </source>
</evidence>